<name>A0A6S7HLY3_PARCT</name>
<feature type="coiled-coil region" evidence="13">
    <location>
        <begin position="778"/>
        <end position="1025"/>
    </location>
</feature>
<keyword evidence="5" id="KW-0677">Repeat</keyword>
<evidence type="ECO:0000256" key="2">
    <source>
        <dbReference type="ARBA" id="ARBA00022490"/>
    </source>
</evidence>
<keyword evidence="6" id="KW-0498">Mitosis</keyword>
<dbReference type="PANTHER" id="PTHR15454:SF34">
    <property type="entry name" value="LEUCINE-RICH REPEAT AND COILED-COIL DOMAIN-CONTAINING PROTEIN 1"/>
    <property type="match status" value="1"/>
</dbReference>
<evidence type="ECO:0000256" key="10">
    <source>
        <dbReference type="ARBA" id="ARBA00054059"/>
    </source>
</evidence>
<dbReference type="GO" id="GO:0051301">
    <property type="term" value="P:cell division"/>
    <property type="evidence" value="ECO:0007669"/>
    <property type="project" value="UniProtKB-KW"/>
</dbReference>
<organism evidence="15 16">
    <name type="scientific">Paramuricea clavata</name>
    <name type="common">Red gorgonian</name>
    <name type="synonym">Violescent sea-whip</name>
    <dbReference type="NCBI Taxonomy" id="317549"/>
    <lineage>
        <taxon>Eukaryota</taxon>
        <taxon>Metazoa</taxon>
        <taxon>Cnidaria</taxon>
        <taxon>Anthozoa</taxon>
        <taxon>Octocorallia</taxon>
        <taxon>Malacalcyonacea</taxon>
        <taxon>Plexauridae</taxon>
        <taxon>Paramuricea</taxon>
    </lineage>
</organism>
<dbReference type="GO" id="GO:0005814">
    <property type="term" value="C:centriole"/>
    <property type="evidence" value="ECO:0007669"/>
    <property type="project" value="UniProtKB-SubCell"/>
</dbReference>
<comment type="function">
    <text evidence="10">Required for the organization of the mitotic spindle. Maintains the structural integrity of centrosomes during mitosis.</text>
</comment>
<dbReference type="Pfam" id="PF12799">
    <property type="entry name" value="LRR_4"/>
    <property type="match status" value="2"/>
</dbReference>
<dbReference type="OrthoDB" id="7451790at2759"/>
<keyword evidence="3" id="KW-0433">Leucine-rich repeat</keyword>
<dbReference type="AlphaFoldDB" id="A0A6S7HLY3"/>
<evidence type="ECO:0000313" key="15">
    <source>
        <dbReference type="EMBL" id="CAB4004917.1"/>
    </source>
</evidence>
<sequence>MMSHNPSEVCLIDANVTSISKLNLRPSVISLNLHCNLLKSIEGLASLRNLKHLDLSSNAIETITGLEGLKFLKYLNLSCNRITVVEGLESLRQLAKLDLSYNHISDLSGLKSLAAGPSCLATLHLQGNQIQSIDHIIDCLDDFNNLKDLVFSQNEDTNPVCNHPKYRSLLLSMLGKIEALDGFDRSGQAVGSDYWSDHLGLTDIDDYINYLVSSQSNGSTKGEHGGSSTDVTTPRIDEVLSKFRSQKTPIVSEKVQTVAKDSKVALSADHEVRLERLEHQLAHILYKPSTEKETENQEHLNKTSKSEKTSKKNITKSSESDTDKSPAKSAQAYPKYRRAASPSRTKAQQNTKSKKEGQMAARPKRPVGKKKQQESSKVPDSTTSGNEVHHEERLRGERRMMVEGQKYVRHPEDDATFLSLIQELDLERERRWKAEQAALKLVEHVKELQNRVSEEKKLEDAAMTASTRLKEALQKERYEKTELQKNITVLQAKYEEIVDDFKNCRETEEEQKKALRAMEAATTKLETERMQQHAHEVLKTQEQQMRAAALARELDLLKVNNKQLKGQIQQLQELLATREQQHKVEMEGLVRPDSRDMREIIDKEVVKQETRFEQLIKQWDEKLSQRNQEYADLEDEFRMALQIEAKRFHELQDEFTKVSEECSEYKQISQAARQKEAKATSMVSELTSLVKEQKVRITELTKSKQESLSQHKERIDALEEETKVARKRISRIEILEQDKSKLLSQVRAQDSVIQGLRMERKLWGEELAQQGASLAQDRGRLESKVESLTDETRQLQKQLEDANDSIRIKSKMLEDQTESIRQLKKSLNERDSEHQKIEENEKNKLRDLEERLEQQLAVNQDLEEKNESFAQRKEELKDELSAIQSELEKSEEAKRSLKNKWQERSDLIGRLEQEVKEMRNQFDTKEKKLTEEKDKAIKAGNLAIEKLHSCDDAFRKQLEKQKEVYERELDRLTGEKEEVIDQSNRKINEVEDEMRQILQEAASSKKSLEMRIKKLTNAFNEIQEDLAS</sequence>
<dbReference type="InterPro" id="IPR025875">
    <property type="entry name" value="Leu-rich_rpt_4"/>
</dbReference>
<dbReference type="EMBL" id="CACRXK020005044">
    <property type="protein sequence ID" value="CAB4004917.1"/>
    <property type="molecule type" value="Genomic_DNA"/>
</dbReference>
<feature type="compositionally biased region" description="Polar residues" evidence="14">
    <location>
        <begin position="375"/>
        <end position="386"/>
    </location>
</feature>
<evidence type="ECO:0000256" key="9">
    <source>
        <dbReference type="ARBA" id="ARBA00023306"/>
    </source>
</evidence>
<evidence type="ECO:0000256" key="11">
    <source>
        <dbReference type="ARBA" id="ARBA00061329"/>
    </source>
</evidence>
<feature type="coiled-coil region" evidence="13">
    <location>
        <begin position="455"/>
        <end position="581"/>
    </location>
</feature>
<reference evidence="15" key="1">
    <citation type="submission" date="2020-04" db="EMBL/GenBank/DDBJ databases">
        <authorList>
            <person name="Alioto T."/>
            <person name="Alioto T."/>
            <person name="Gomez Garrido J."/>
        </authorList>
    </citation>
    <scope>NUCLEOTIDE SEQUENCE</scope>
    <source>
        <strain evidence="15">A484AB</strain>
    </source>
</reference>
<keyword evidence="9" id="KW-0131">Cell cycle</keyword>
<evidence type="ECO:0000313" key="16">
    <source>
        <dbReference type="Proteomes" id="UP001152795"/>
    </source>
</evidence>
<evidence type="ECO:0000256" key="5">
    <source>
        <dbReference type="ARBA" id="ARBA00022737"/>
    </source>
</evidence>
<dbReference type="InterPro" id="IPR003591">
    <property type="entry name" value="Leu-rich_rpt_typical-subtyp"/>
</dbReference>
<evidence type="ECO:0000256" key="4">
    <source>
        <dbReference type="ARBA" id="ARBA00022618"/>
    </source>
</evidence>
<feature type="compositionally biased region" description="Basic and acidic residues" evidence="14">
    <location>
        <begin position="387"/>
        <end position="397"/>
    </location>
</feature>
<comment type="similarity">
    <text evidence="11">Belongs to the LRRCC1 family.</text>
</comment>
<gene>
    <name evidence="15" type="ORF">PACLA_8A031110</name>
</gene>
<keyword evidence="16" id="KW-1185">Reference proteome</keyword>
<evidence type="ECO:0000256" key="1">
    <source>
        <dbReference type="ARBA" id="ARBA00004114"/>
    </source>
</evidence>
<feature type="region of interest" description="Disordered" evidence="14">
    <location>
        <begin position="215"/>
        <end position="234"/>
    </location>
</feature>
<feature type="compositionally biased region" description="Basic and acidic residues" evidence="14">
    <location>
        <begin position="289"/>
        <end position="310"/>
    </location>
</feature>
<keyword evidence="2" id="KW-0963">Cytoplasm</keyword>
<dbReference type="InterPro" id="IPR001611">
    <property type="entry name" value="Leu-rich_rpt"/>
</dbReference>
<keyword evidence="8" id="KW-0206">Cytoskeleton</keyword>
<dbReference type="PROSITE" id="PS51450">
    <property type="entry name" value="LRR"/>
    <property type="match status" value="5"/>
</dbReference>
<dbReference type="SUPFAM" id="SSF52075">
    <property type="entry name" value="Outer arm dynein light chain 1"/>
    <property type="match status" value="1"/>
</dbReference>
<evidence type="ECO:0000256" key="6">
    <source>
        <dbReference type="ARBA" id="ARBA00022776"/>
    </source>
</evidence>
<dbReference type="SMART" id="SM00369">
    <property type="entry name" value="LRR_TYP"/>
    <property type="match status" value="3"/>
</dbReference>
<dbReference type="Gene3D" id="3.80.10.10">
    <property type="entry name" value="Ribonuclease Inhibitor"/>
    <property type="match status" value="2"/>
</dbReference>
<accession>A0A6S7HLY3</accession>
<proteinExistence type="inferred from homology"/>
<dbReference type="FunFam" id="3.80.10.10:FF:000148">
    <property type="entry name" value="Leucine rich repeat and coiled-coil centrosomal protein 1"/>
    <property type="match status" value="1"/>
</dbReference>
<feature type="compositionally biased region" description="Polar residues" evidence="14">
    <location>
        <begin position="342"/>
        <end position="351"/>
    </location>
</feature>
<comment type="subcellular location">
    <subcellularLocation>
        <location evidence="1">Cytoplasm</location>
        <location evidence="1">Cytoskeleton</location>
        <location evidence="1">Microtubule organizing center</location>
        <location evidence="1">Centrosome</location>
        <location evidence="1">Centriole</location>
    </subcellularLocation>
</comment>
<evidence type="ECO:0000256" key="3">
    <source>
        <dbReference type="ARBA" id="ARBA00022614"/>
    </source>
</evidence>
<dbReference type="PANTHER" id="PTHR15454">
    <property type="entry name" value="NISCHARIN RELATED"/>
    <property type="match status" value="1"/>
</dbReference>
<protein>
    <recommendedName>
        <fullName evidence="12">Leucine-rich repeat and coiled-coil domain-containing protein 1</fullName>
    </recommendedName>
</protein>
<evidence type="ECO:0000256" key="7">
    <source>
        <dbReference type="ARBA" id="ARBA00023054"/>
    </source>
</evidence>
<dbReference type="GO" id="GO:0005737">
    <property type="term" value="C:cytoplasm"/>
    <property type="evidence" value="ECO:0007669"/>
    <property type="project" value="TreeGrafter"/>
</dbReference>
<keyword evidence="7 13" id="KW-0175">Coiled coil</keyword>
<evidence type="ECO:0000256" key="13">
    <source>
        <dbReference type="SAM" id="Coils"/>
    </source>
</evidence>
<feature type="coiled-coil region" evidence="13">
    <location>
        <begin position="701"/>
        <end position="735"/>
    </location>
</feature>
<dbReference type="SMART" id="SM00365">
    <property type="entry name" value="LRR_SD22"/>
    <property type="match status" value="4"/>
</dbReference>
<evidence type="ECO:0000256" key="8">
    <source>
        <dbReference type="ARBA" id="ARBA00023212"/>
    </source>
</evidence>
<feature type="compositionally biased region" description="Polar residues" evidence="14">
    <location>
        <begin position="215"/>
        <end position="232"/>
    </location>
</feature>
<dbReference type="Proteomes" id="UP001152795">
    <property type="component" value="Unassembled WGS sequence"/>
</dbReference>
<evidence type="ECO:0000256" key="12">
    <source>
        <dbReference type="ARBA" id="ARBA00067351"/>
    </source>
</evidence>
<comment type="caution">
    <text evidence="15">The sequence shown here is derived from an EMBL/GenBank/DDBJ whole genome shotgun (WGS) entry which is preliminary data.</text>
</comment>
<keyword evidence="4" id="KW-0132">Cell division</keyword>
<feature type="region of interest" description="Disordered" evidence="14">
    <location>
        <begin position="287"/>
        <end position="397"/>
    </location>
</feature>
<dbReference type="InterPro" id="IPR032675">
    <property type="entry name" value="LRR_dom_sf"/>
</dbReference>
<evidence type="ECO:0000256" key="14">
    <source>
        <dbReference type="SAM" id="MobiDB-lite"/>
    </source>
</evidence>